<dbReference type="InterPro" id="IPR058486">
    <property type="entry name" value="DUF8173"/>
</dbReference>
<keyword evidence="2" id="KW-1133">Transmembrane helix</keyword>
<organism evidence="4 5">
    <name type="scientific">Haloterrigena gelatinilytica</name>
    <dbReference type="NCBI Taxonomy" id="2741724"/>
    <lineage>
        <taxon>Archaea</taxon>
        <taxon>Methanobacteriati</taxon>
        <taxon>Methanobacteriota</taxon>
        <taxon>Stenosarchaea group</taxon>
        <taxon>Halobacteria</taxon>
        <taxon>Halobacteriales</taxon>
        <taxon>Natrialbaceae</taxon>
        <taxon>Haloterrigena</taxon>
    </lineage>
</organism>
<proteinExistence type="predicted"/>
<feature type="compositionally biased region" description="Basic and acidic residues" evidence="1">
    <location>
        <begin position="308"/>
        <end position="317"/>
    </location>
</feature>
<dbReference type="RefSeq" id="WP_174701678.1">
    <property type="nucleotide sequence ID" value="NZ_JABURA010000001.1"/>
</dbReference>
<feature type="transmembrane region" description="Helical" evidence="2">
    <location>
        <begin position="174"/>
        <end position="193"/>
    </location>
</feature>
<evidence type="ECO:0000256" key="1">
    <source>
        <dbReference type="SAM" id="MobiDB-lite"/>
    </source>
</evidence>
<feature type="compositionally biased region" description="Basic and acidic residues" evidence="1">
    <location>
        <begin position="242"/>
        <end position="252"/>
    </location>
</feature>
<feature type="domain" description="DUF8173" evidence="3">
    <location>
        <begin position="44"/>
        <end position="192"/>
    </location>
</feature>
<comment type="caution">
    <text evidence="4">The sequence shown here is derived from an EMBL/GenBank/DDBJ whole genome shotgun (WGS) entry which is preliminary data.</text>
</comment>
<reference evidence="4" key="1">
    <citation type="submission" date="2020-06" db="EMBL/GenBank/DDBJ databases">
        <title>Haloterrigena sp. nov., an extremely halophilic archaeon isolated from a saline sediment.</title>
        <authorList>
            <person name="Liu B.-B."/>
        </authorList>
    </citation>
    <scope>NUCLEOTIDE SEQUENCE</scope>
    <source>
        <strain evidence="4">SYSU A121-1</strain>
    </source>
</reference>
<feature type="compositionally biased region" description="Acidic residues" evidence="1">
    <location>
        <begin position="264"/>
        <end position="283"/>
    </location>
</feature>
<dbReference type="AlphaFoldDB" id="A0A8J8GMB6"/>
<dbReference type="Proteomes" id="UP000728647">
    <property type="component" value="Unassembled WGS sequence"/>
</dbReference>
<feature type="transmembrane region" description="Helical" evidence="2">
    <location>
        <begin position="152"/>
        <end position="168"/>
    </location>
</feature>
<evidence type="ECO:0000259" key="3">
    <source>
        <dbReference type="Pfam" id="PF26514"/>
    </source>
</evidence>
<dbReference type="Pfam" id="PF26514">
    <property type="entry name" value="DUF8173"/>
    <property type="match status" value="1"/>
</dbReference>
<feature type="compositionally biased region" description="Low complexity" evidence="1">
    <location>
        <begin position="208"/>
        <end position="218"/>
    </location>
</feature>
<sequence length="317" mass="32049">MSPLAVAPETAFAPLALASAGSNWTTSLAASSIGAVVPRPFWLPLGTTVVALLVGVVLLAAAPSVTRTVGDDIAERPDLSFAVGFLGLFGPLVVVTLPLVLSMTVEHPAVSALTAVVAAPGLFVWGITVIVGSCLGAVAIGDRLARRRGDSASLVPAVVVGAVVLGASQLVPVFGALVALGLATVAIGAVARLRFDVDERLFGGDAVGESTAGSATGRSSGGRETGSDRSPSAAIWNGGDESAGRSTDHEGRSWAGGTEAVLERDDDDDSSRDEIDIVGDDENWTVGGWQWDADAADAVDDGDGDAAPSREEPADER</sequence>
<accession>A0A8J8GMB6</accession>
<evidence type="ECO:0000313" key="4">
    <source>
        <dbReference type="EMBL" id="NUB90922.1"/>
    </source>
</evidence>
<evidence type="ECO:0000313" key="5">
    <source>
        <dbReference type="Proteomes" id="UP000728647"/>
    </source>
</evidence>
<feature type="transmembrane region" description="Helical" evidence="2">
    <location>
        <begin position="113"/>
        <end position="140"/>
    </location>
</feature>
<feature type="region of interest" description="Disordered" evidence="1">
    <location>
        <begin position="206"/>
        <end position="317"/>
    </location>
</feature>
<evidence type="ECO:0000256" key="2">
    <source>
        <dbReference type="SAM" id="Phobius"/>
    </source>
</evidence>
<protein>
    <recommendedName>
        <fullName evidence="3">DUF8173 domain-containing protein</fullName>
    </recommendedName>
</protein>
<name>A0A8J8GMB6_9EURY</name>
<feature type="transmembrane region" description="Helical" evidence="2">
    <location>
        <begin position="45"/>
        <end position="66"/>
    </location>
</feature>
<keyword evidence="2" id="KW-0812">Transmembrane</keyword>
<gene>
    <name evidence="4" type="ORF">HT576_07795</name>
</gene>
<keyword evidence="2" id="KW-0472">Membrane</keyword>
<dbReference type="EMBL" id="JABURA010000001">
    <property type="protein sequence ID" value="NUB90922.1"/>
    <property type="molecule type" value="Genomic_DNA"/>
</dbReference>
<feature type="compositionally biased region" description="Acidic residues" evidence="1">
    <location>
        <begin position="294"/>
        <end position="304"/>
    </location>
</feature>
<feature type="transmembrane region" description="Helical" evidence="2">
    <location>
        <begin position="78"/>
        <end position="101"/>
    </location>
</feature>